<sequence length="135" mass="14651">MIARAIAYDSGMPPAPRNEWTLTFTAADATMSWRPRNDPATPLWTRTVPLTADARAALYRDLRDAGAFDTGDRGVAGIGGPTSRVTVTADGETYDTARLAAARQSLPRAAHDAALRLLPPEVWAEFEHRQKEFGG</sequence>
<evidence type="ECO:0000313" key="2">
    <source>
        <dbReference type="Proteomes" id="UP000734823"/>
    </source>
</evidence>
<keyword evidence="2" id="KW-1185">Reference proteome</keyword>
<evidence type="ECO:0000313" key="1">
    <source>
        <dbReference type="EMBL" id="MBC6450645.1"/>
    </source>
</evidence>
<dbReference type="RefSeq" id="WP_187223740.1">
    <property type="nucleotide sequence ID" value="NZ_JABVED010000018.1"/>
</dbReference>
<organism evidence="1 2">
    <name type="scientific">Actinokineospora xionganensis</name>
    <dbReference type="NCBI Taxonomy" id="2684470"/>
    <lineage>
        <taxon>Bacteria</taxon>
        <taxon>Bacillati</taxon>
        <taxon>Actinomycetota</taxon>
        <taxon>Actinomycetes</taxon>
        <taxon>Pseudonocardiales</taxon>
        <taxon>Pseudonocardiaceae</taxon>
        <taxon>Actinokineospora</taxon>
    </lineage>
</organism>
<dbReference type="EMBL" id="JABVED010000018">
    <property type="protein sequence ID" value="MBC6450645.1"/>
    <property type="molecule type" value="Genomic_DNA"/>
</dbReference>
<dbReference type="Proteomes" id="UP000734823">
    <property type="component" value="Unassembled WGS sequence"/>
</dbReference>
<protein>
    <recommendedName>
        <fullName evidence="3">YbaB/EbfC DNA-binding family protein</fullName>
    </recommendedName>
</protein>
<comment type="caution">
    <text evidence="1">The sequence shown here is derived from an EMBL/GenBank/DDBJ whole genome shotgun (WGS) entry which is preliminary data.</text>
</comment>
<proteinExistence type="predicted"/>
<accession>A0ABR7LD94</accession>
<reference evidence="1 2" key="1">
    <citation type="submission" date="2020-06" db="EMBL/GenBank/DDBJ databases">
        <title>Actinokineospora xiongansis sp. nov., isolated from soil of Baiyangdian.</title>
        <authorList>
            <person name="Zhang X."/>
        </authorList>
    </citation>
    <scope>NUCLEOTIDE SEQUENCE [LARGE SCALE GENOMIC DNA]</scope>
    <source>
        <strain evidence="1 2">HBU206404</strain>
    </source>
</reference>
<gene>
    <name evidence="1" type="ORF">GPZ80_26140</name>
</gene>
<name>A0ABR7LD94_9PSEU</name>
<evidence type="ECO:0008006" key="3">
    <source>
        <dbReference type="Google" id="ProtNLM"/>
    </source>
</evidence>